<dbReference type="EMBL" id="FNZM01000003">
    <property type="protein sequence ID" value="SEJ22965.1"/>
    <property type="molecule type" value="Genomic_DNA"/>
</dbReference>
<name>A0A1A5XCF9_9BURK</name>
<dbReference type="InterPro" id="IPR011008">
    <property type="entry name" value="Dimeric_a/b-barrel"/>
</dbReference>
<organism evidence="1 2">
    <name type="scientific">Paraburkholderia tropica</name>
    <dbReference type="NCBI Taxonomy" id="92647"/>
    <lineage>
        <taxon>Bacteria</taxon>
        <taxon>Pseudomonadati</taxon>
        <taxon>Pseudomonadota</taxon>
        <taxon>Betaproteobacteria</taxon>
        <taxon>Burkholderiales</taxon>
        <taxon>Burkholderiaceae</taxon>
        <taxon>Paraburkholderia</taxon>
    </lineage>
</organism>
<proteinExistence type="predicted"/>
<dbReference type="AlphaFoldDB" id="A0A1A5XCF9"/>
<dbReference type="Gene3D" id="3.30.70.1060">
    <property type="entry name" value="Dimeric alpha+beta barrel"/>
    <property type="match status" value="1"/>
</dbReference>
<dbReference type="SUPFAM" id="SSF54909">
    <property type="entry name" value="Dimeric alpha+beta barrel"/>
    <property type="match status" value="1"/>
</dbReference>
<reference evidence="1 2" key="1">
    <citation type="submission" date="2016-10" db="EMBL/GenBank/DDBJ databases">
        <authorList>
            <person name="Varghese N."/>
            <person name="Submissions S."/>
        </authorList>
    </citation>
    <scope>NUCLEOTIDE SEQUENCE [LARGE SCALE GENOMIC DNA]</scope>
    <source>
        <strain evidence="1 2">LMG 22274</strain>
    </source>
</reference>
<dbReference type="Proteomes" id="UP000183529">
    <property type="component" value="Unassembled WGS sequence"/>
</dbReference>
<protein>
    <submittedName>
        <fullName evidence="1">Muconolactone delta-isomerase</fullName>
    </submittedName>
</protein>
<gene>
    <name evidence="1" type="ORF">SAMN05216550_103245</name>
</gene>
<sequence>MKVFAVGTIVKPLTDEEQQRIMPKEVPHTLQLYLDGKIDQFWFRHDTPGVIFLMNAATVEEAKASLDTLPLVENGLMTFDLTPVGPLAPLGRLIPQ</sequence>
<dbReference type="OrthoDB" id="8909364at2"/>
<dbReference type="RefSeq" id="WP_065060874.1">
    <property type="nucleotide sequence ID" value="NZ_CADFGN010000001.1"/>
</dbReference>
<evidence type="ECO:0000313" key="1">
    <source>
        <dbReference type="EMBL" id="SEJ22965.1"/>
    </source>
</evidence>
<accession>A0A1A5XCF9</accession>
<comment type="caution">
    <text evidence="1">The sequence shown here is derived from an EMBL/GenBank/DDBJ whole genome shotgun (WGS) entry which is preliminary data.</text>
</comment>
<dbReference type="GeneID" id="61306062"/>
<evidence type="ECO:0000313" key="2">
    <source>
        <dbReference type="Proteomes" id="UP000183529"/>
    </source>
</evidence>